<sequence length="233" mass="25821">MVSRYKDPLQATQFNEQWARTLQQLNGLWLQPLTLTTDWGQARVWIHTPQRRVYETLVFLPGFNASSLVWLIGQGMTSLSKNYRLCLVDINGQPGFSEGVSPKAGTDEYGHWARQVLEQLGTNRATLIGHALGALISLKACRLAPQFVKKVVLVNPAGLQSLSLSTALLRFYLLALRGPSYASVQAFLREVVFSPLDPPLPLAQEKLLIDFQLYTLGSFALAPGGARRSPTRS</sequence>
<name>A0A2K8Z110_9BACT</name>
<dbReference type="EMBL" id="CP025096">
    <property type="protein sequence ID" value="AUD03508.1"/>
    <property type="molecule type" value="Genomic_DNA"/>
</dbReference>
<feature type="domain" description="AB hydrolase-1" evidence="1">
    <location>
        <begin position="56"/>
        <end position="160"/>
    </location>
</feature>
<evidence type="ECO:0000313" key="2">
    <source>
        <dbReference type="EMBL" id="AUD03508.1"/>
    </source>
</evidence>
<gene>
    <name evidence="2" type="ORF">CWM47_17735</name>
</gene>
<dbReference type="SUPFAM" id="SSF53474">
    <property type="entry name" value="alpha/beta-Hydrolases"/>
    <property type="match status" value="1"/>
</dbReference>
<dbReference type="Gene3D" id="3.40.50.1820">
    <property type="entry name" value="alpha/beta hydrolase"/>
    <property type="match status" value="1"/>
</dbReference>
<dbReference type="OrthoDB" id="9773293at2"/>
<dbReference type="Pfam" id="PF00561">
    <property type="entry name" value="Abhydrolase_1"/>
    <property type="match status" value="1"/>
</dbReference>
<keyword evidence="3" id="KW-1185">Reference proteome</keyword>
<dbReference type="PANTHER" id="PTHR42886">
    <property type="entry name" value="RE40534P-RELATED"/>
    <property type="match status" value="1"/>
</dbReference>
<organism evidence="2 3">
    <name type="scientific">Spirosoma pollinicola</name>
    <dbReference type="NCBI Taxonomy" id="2057025"/>
    <lineage>
        <taxon>Bacteria</taxon>
        <taxon>Pseudomonadati</taxon>
        <taxon>Bacteroidota</taxon>
        <taxon>Cytophagia</taxon>
        <taxon>Cytophagales</taxon>
        <taxon>Cytophagaceae</taxon>
        <taxon>Spirosoma</taxon>
    </lineage>
</organism>
<evidence type="ECO:0000259" key="1">
    <source>
        <dbReference type="Pfam" id="PF00561"/>
    </source>
</evidence>
<protein>
    <recommendedName>
        <fullName evidence="1">AB hydrolase-1 domain-containing protein</fullName>
    </recommendedName>
</protein>
<accession>A0A2K8Z110</accession>
<dbReference type="AlphaFoldDB" id="A0A2K8Z110"/>
<reference evidence="2 3" key="1">
    <citation type="submission" date="2017-11" db="EMBL/GenBank/DDBJ databases">
        <title>Taxonomic description and genome sequences of Spirosoma HA7 sp. nov., isolated from pollen microhabitat of Corylus avellana.</title>
        <authorList>
            <person name="Ambika Manirajan B."/>
            <person name="Suarez C."/>
            <person name="Ratering S."/>
            <person name="Geissler-Plaum R."/>
            <person name="Cardinale M."/>
            <person name="Sylvia S."/>
        </authorList>
    </citation>
    <scope>NUCLEOTIDE SEQUENCE [LARGE SCALE GENOMIC DNA]</scope>
    <source>
        <strain evidence="2 3">HA7</strain>
    </source>
</reference>
<dbReference type="RefSeq" id="WP_100989575.1">
    <property type="nucleotide sequence ID" value="NZ_CP025096.1"/>
</dbReference>
<dbReference type="KEGG" id="spir:CWM47_17735"/>
<dbReference type="PANTHER" id="PTHR42886:SF29">
    <property type="entry name" value="PUMMELIG, ISOFORM A"/>
    <property type="match status" value="1"/>
</dbReference>
<proteinExistence type="predicted"/>
<dbReference type="InterPro" id="IPR000073">
    <property type="entry name" value="AB_hydrolase_1"/>
</dbReference>
<dbReference type="InterPro" id="IPR029058">
    <property type="entry name" value="AB_hydrolase_fold"/>
</dbReference>
<dbReference type="Proteomes" id="UP000232883">
    <property type="component" value="Chromosome"/>
</dbReference>
<evidence type="ECO:0000313" key="3">
    <source>
        <dbReference type="Proteomes" id="UP000232883"/>
    </source>
</evidence>